<protein>
    <submittedName>
        <fullName evidence="1">Uncharacterized protein</fullName>
    </submittedName>
</protein>
<sequence length="81" mass="9034">MPQTSWKDMLAKYSDTIISCTLTDEEMAKEFDDGYGGSEGASFTAWSKEWVYFPVVYDGAEWIGRAPRDICDHSCGHVGGE</sequence>
<accession>A0A0F9FID7</accession>
<organism evidence="1">
    <name type="scientific">marine sediment metagenome</name>
    <dbReference type="NCBI Taxonomy" id="412755"/>
    <lineage>
        <taxon>unclassified sequences</taxon>
        <taxon>metagenomes</taxon>
        <taxon>ecological metagenomes</taxon>
    </lineage>
</organism>
<name>A0A0F9FID7_9ZZZZ</name>
<reference evidence="1" key="1">
    <citation type="journal article" date="2015" name="Nature">
        <title>Complex archaea that bridge the gap between prokaryotes and eukaryotes.</title>
        <authorList>
            <person name="Spang A."/>
            <person name="Saw J.H."/>
            <person name="Jorgensen S.L."/>
            <person name="Zaremba-Niedzwiedzka K."/>
            <person name="Martijn J."/>
            <person name="Lind A.E."/>
            <person name="van Eijk R."/>
            <person name="Schleper C."/>
            <person name="Guy L."/>
            <person name="Ettema T.J."/>
        </authorList>
    </citation>
    <scope>NUCLEOTIDE SEQUENCE</scope>
</reference>
<proteinExistence type="predicted"/>
<dbReference type="AlphaFoldDB" id="A0A0F9FID7"/>
<comment type="caution">
    <text evidence="1">The sequence shown here is derived from an EMBL/GenBank/DDBJ whole genome shotgun (WGS) entry which is preliminary data.</text>
</comment>
<evidence type="ECO:0000313" key="1">
    <source>
        <dbReference type="EMBL" id="KKL86033.1"/>
    </source>
</evidence>
<gene>
    <name evidence="1" type="ORF">LCGC14_1948740</name>
</gene>
<dbReference type="EMBL" id="LAZR01021232">
    <property type="protein sequence ID" value="KKL86033.1"/>
    <property type="molecule type" value="Genomic_DNA"/>
</dbReference>